<dbReference type="EMBL" id="CAJVPL010000616">
    <property type="protein sequence ID" value="CAG8514970.1"/>
    <property type="molecule type" value="Genomic_DNA"/>
</dbReference>
<feature type="non-terminal residue" evidence="2">
    <location>
        <position position="146"/>
    </location>
</feature>
<proteinExistence type="predicted"/>
<gene>
    <name evidence="2" type="ORF">AGERDE_LOCUS4936</name>
</gene>
<reference evidence="2" key="1">
    <citation type="submission" date="2021-06" db="EMBL/GenBank/DDBJ databases">
        <authorList>
            <person name="Kallberg Y."/>
            <person name="Tangrot J."/>
            <person name="Rosling A."/>
        </authorList>
    </citation>
    <scope>NUCLEOTIDE SEQUENCE</scope>
    <source>
        <strain evidence="2">MT106</strain>
    </source>
</reference>
<name>A0A9N9F736_9GLOM</name>
<dbReference type="AlphaFoldDB" id="A0A9N9F736"/>
<evidence type="ECO:0000256" key="1">
    <source>
        <dbReference type="SAM" id="MobiDB-lite"/>
    </source>
</evidence>
<protein>
    <submittedName>
        <fullName evidence="2">5971_t:CDS:1</fullName>
    </submittedName>
</protein>
<evidence type="ECO:0000313" key="3">
    <source>
        <dbReference type="Proteomes" id="UP000789831"/>
    </source>
</evidence>
<evidence type="ECO:0000313" key="2">
    <source>
        <dbReference type="EMBL" id="CAG8514970.1"/>
    </source>
</evidence>
<comment type="caution">
    <text evidence="2">The sequence shown here is derived from an EMBL/GenBank/DDBJ whole genome shotgun (WGS) entry which is preliminary data.</text>
</comment>
<dbReference type="Proteomes" id="UP000789831">
    <property type="component" value="Unassembled WGS sequence"/>
</dbReference>
<feature type="compositionally biased region" description="Low complexity" evidence="1">
    <location>
        <begin position="38"/>
        <end position="61"/>
    </location>
</feature>
<organism evidence="2 3">
    <name type="scientific">Ambispora gerdemannii</name>
    <dbReference type="NCBI Taxonomy" id="144530"/>
    <lineage>
        <taxon>Eukaryota</taxon>
        <taxon>Fungi</taxon>
        <taxon>Fungi incertae sedis</taxon>
        <taxon>Mucoromycota</taxon>
        <taxon>Glomeromycotina</taxon>
        <taxon>Glomeromycetes</taxon>
        <taxon>Archaeosporales</taxon>
        <taxon>Ambisporaceae</taxon>
        <taxon>Ambispora</taxon>
    </lineage>
</organism>
<accession>A0A9N9F736</accession>
<sequence length="146" mass="16881">THYSLVCSCICLKPLKNIFMKSFMAQDRDSHNKSYQRESSSTASKESSNWSSEVSSPVSTEQLSDSLWEEDTENLASYHEKLLTPEFIVSDLLNLLNKHLDYERDVLTIGRSLQLYYQQKAMQIDGSPSLNYDHFIFGNENEFFFA</sequence>
<feature type="region of interest" description="Disordered" evidence="1">
    <location>
        <begin position="30"/>
        <end position="66"/>
    </location>
</feature>
<keyword evidence="3" id="KW-1185">Reference proteome</keyword>